<evidence type="ECO:0000256" key="7">
    <source>
        <dbReference type="SAM" id="SignalP"/>
    </source>
</evidence>
<protein>
    <submittedName>
        <fullName evidence="9">LamG domain-containing protein</fullName>
    </submittedName>
</protein>
<dbReference type="PANTHER" id="PTHR42535:SF2">
    <property type="entry name" value="CHROMOSOME UNDETERMINED SCAFFOLD_146, WHOLE GENOME SHOTGUN SEQUENCE"/>
    <property type="match status" value="1"/>
</dbReference>
<feature type="compositionally biased region" description="Basic and acidic residues" evidence="6">
    <location>
        <begin position="302"/>
        <end position="314"/>
    </location>
</feature>
<dbReference type="RefSeq" id="WP_264486888.1">
    <property type="nucleotide sequence ID" value="NZ_JAPDDT010000003.1"/>
</dbReference>
<organism evidence="9 10">
    <name type="scientific">Luteolibacter arcticus</name>
    <dbReference type="NCBI Taxonomy" id="1581411"/>
    <lineage>
        <taxon>Bacteria</taxon>
        <taxon>Pseudomonadati</taxon>
        <taxon>Verrucomicrobiota</taxon>
        <taxon>Verrucomicrobiia</taxon>
        <taxon>Verrucomicrobiales</taxon>
        <taxon>Verrucomicrobiaceae</taxon>
        <taxon>Luteolibacter</taxon>
    </lineage>
</organism>
<sequence>MNRKLLSFASGVCGLATSSHADLIAHYKFDEPAAATTALNEVAGNATGAVQAGVTTGLTGIAGNAYQFNDSTGHVDMGNANFLPSINATGKLTLSAWIKTTVTTGGRNVVVFAGVDTSTQNYTDLGYSGADMVHAGEAYTRNRPNLGTGAQSAGFFSDGTVVNNGEWQHLAMTVELSTNLISLYVNGVLENTQTMTTSTFPAFNNFEIGRLGRSVPTDYFGGLIDDVQVYNQVLTPVQITFLKDHPGEAFDPADTDNDGLEDTWEILHFDVITAQSGTDIGPDNDGATNLEEQAAGTNPKVADTDGDGRTDGAELHTAPLTLPLDPDSDDDGLNDGAEVNVPGTDTDPNNADSDFDSLPDGWEVANLLDPKSGDEDDGATGDPDNDDLDNSGEYHAGLNSTNPNDGDTDDDGYTDLQEDRTGTWSGIIEPNPLPFTGTNPLIPDTDGDGFLDGQENPDVDYVPGVTSGTNPNLYDSDTDGFNDQAEFVFGSDPTDTAVIPIVAKGLVAHYKFNEAAAATTAVSALANNPGTVGSGVITGETGIAGNAYRFSNGIGQADIVDMGNAPFLTDILAAKALTYSAWIKSTDVSSGRNAFISAANTTLDNSYVDFGVAGQVGNVGALSGRLRPNGNVNIAEIFSNTAPHTTLVNDDVWHHVALTVDLATTSIKLYVDGVPTGENTAIPVAVFPVFNNFEIGRLGRKVPTDGFAGLVDDVQIYNEALSPARIAALHAMPGVSADEDHDRLDDQWEIDNFGSISAQNGSGDPDGDTIDNEAEETAGTSPAALATITAVNFVPGGDYTIHFTGNANTTFRVTKSTNLEGFTEMAPPVTAATDGSGVGTAIVPAAQAAGTAGFYRLETP</sequence>
<keyword evidence="2" id="KW-0964">Secreted</keyword>
<dbReference type="Gene3D" id="2.60.120.200">
    <property type="match status" value="2"/>
</dbReference>
<dbReference type="InterPro" id="IPR013320">
    <property type="entry name" value="ConA-like_dom_sf"/>
</dbReference>
<evidence type="ECO:0000259" key="8">
    <source>
        <dbReference type="SMART" id="SM00560"/>
    </source>
</evidence>
<feature type="compositionally biased region" description="Acidic residues" evidence="6">
    <location>
        <begin position="374"/>
        <end position="390"/>
    </location>
</feature>
<evidence type="ECO:0000256" key="5">
    <source>
        <dbReference type="ARBA" id="ARBA00023157"/>
    </source>
</evidence>
<dbReference type="Pfam" id="PF18884">
    <property type="entry name" value="TSP3_bac"/>
    <property type="match status" value="5"/>
</dbReference>
<keyword evidence="5" id="KW-1015">Disulfide bond</keyword>
<evidence type="ECO:0000256" key="3">
    <source>
        <dbReference type="ARBA" id="ARBA00022729"/>
    </source>
</evidence>
<evidence type="ECO:0000313" key="9">
    <source>
        <dbReference type="EMBL" id="MCW1922780.1"/>
    </source>
</evidence>
<dbReference type="PANTHER" id="PTHR42535">
    <property type="entry name" value="OOKINETE PROTEIN, PUTATIVE-RELATED"/>
    <property type="match status" value="1"/>
</dbReference>
<feature type="region of interest" description="Disordered" evidence="6">
    <location>
        <begin position="275"/>
        <end position="434"/>
    </location>
</feature>
<feature type="domain" description="LamG-like jellyroll fold" evidence="8">
    <location>
        <begin position="90"/>
        <end position="237"/>
    </location>
</feature>
<dbReference type="SUPFAM" id="SSF49899">
    <property type="entry name" value="Concanavalin A-like lectins/glucanases"/>
    <property type="match status" value="2"/>
</dbReference>
<evidence type="ECO:0000313" key="10">
    <source>
        <dbReference type="Proteomes" id="UP001320876"/>
    </source>
</evidence>
<evidence type="ECO:0000256" key="1">
    <source>
        <dbReference type="ARBA" id="ARBA00004613"/>
    </source>
</evidence>
<dbReference type="InterPro" id="IPR006558">
    <property type="entry name" value="LamG-like"/>
</dbReference>
<evidence type="ECO:0000256" key="4">
    <source>
        <dbReference type="ARBA" id="ARBA00022837"/>
    </source>
</evidence>
<feature type="chain" id="PRO_5045721854" evidence="7">
    <location>
        <begin position="22"/>
        <end position="860"/>
    </location>
</feature>
<dbReference type="Proteomes" id="UP001320876">
    <property type="component" value="Unassembled WGS sequence"/>
</dbReference>
<dbReference type="InterPro" id="IPR059100">
    <property type="entry name" value="TSP3_bac"/>
</dbReference>
<proteinExistence type="predicted"/>
<dbReference type="EMBL" id="JAPDDT010000003">
    <property type="protein sequence ID" value="MCW1922780.1"/>
    <property type="molecule type" value="Genomic_DNA"/>
</dbReference>
<comment type="subcellular location">
    <subcellularLocation>
        <location evidence="1">Secreted</location>
    </subcellularLocation>
</comment>
<feature type="signal peptide" evidence="7">
    <location>
        <begin position="1"/>
        <end position="21"/>
    </location>
</feature>
<feature type="compositionally biased region" description="Acidic residues" evidence="6">
    <location>
        <begin position="765"/>
        <end position="776"/>
    </location>
</feature>
<comment type="caution">
    <text evidence="9">The sequence shown here is derived from an EMBL/GenBank/DDBJ whole genome shotgun (WGS) entry which is preliminary data.</text>
</comment>
<reference evidence="9 10" key="1">
    <citation type="submission" date="2022-10" db="EMBL/GenBank/DDBJ databases">
        <title>Luteolibacter arcticus strain CCTCC AB 2014275, whole genome shotgun sequencing project.</title>
        <authorList>
            <person name="Zhao G."/>
            <person name="Shen L."/>
        </authorList>
    </citation>
    <scope>NUCLEOTIDE SEQUENCE [LARGE SCALE GENOMIC DNA]</scope>
    <source>
        <strain evidence="9 10">CCTCC AB 2014275</strain>
    </source>
</reference>
<keyword evidence="4" id="KW-0106">Calcium</keyword>
<keyword evidence="10" id="KW-1185">Reference proteome</keyword>
<evidence type="ECO:0000256" key="2">
    <source>
        <dbReference type="ARBA" id="ARBA00022525"/>
    </source>
</evidence>
<dbReference type="Pfam" id="PF13385">
    <property type="entry name" value="Laminin_G_3"/>
    <property type="match status" value="2"/>
</dbReference>
<keyword evidence="3 7" id="KW-0732">Signal</keyword>
<dbReference type="SMART" id="SM00560">
    <property type="entry name" value="LamGL"/>
    <property type="match status" value="2"/>
</dbReference>
<feature type="domain" description="LamG-like jellyroll fold" evidence="8">
    <location>
        <begin position="575"/>
        <end position="724"/>
    </location>
</feature>
<feature type="region of interest" description="Disordered" evidence="6">
    <location>
        <begin position="754"/>
        <end position="779"/>
    </location>
</feature>
<accession>A0ABT3GGN7</accession>
<gene>
    <name evidence="9" type="ORF">OKA05_09475</name>
</gene>
<name>A0ABT3GGN7_9BACT</name>
<evidence type="ECO:0000256" key="6">
    <source>
        <dbReference type="SAM" id="MobiDB-lite"/>
    </source>
</evidence>